<organism evidence="1 2">
    <name type="scientific">Ornithinimicrobium humiphilum</name>
    <dbReference type="NCBI Taxonomy" id="125288"/>
    <lineage>
        <taxon>Bacteria</taxon>
        <taxon>Bacillati</taxon>
        <taxon>Actinomycetota</taxon>
        <taxon>Actinomycetes</taxon>
        <taxon>Micrococcales</taxon>
        <taxon>Ornithinimicrobiaceae</taxon>
        <taxon>Ornithinimicrobium</taxon>
    </lineage>
</organism>
<dbReference type="RefSeq" id="WP_170233600.1">
    <property type="nucleotide sequence ID" value="NZ_BAAAIL010000002.1"/>
</dbReference>
<evidence type="ECO:0000313" key="1">
    <source>
        <dbReference type="EMBL" id="TQM97267.1"/>
    </source>
</evidence>
<comment type="caution">
    <text evidence="1">The sequence shown here is derived from an EMBL/GenBank/DDBJ whole genome shotgun (WGS) entry which is preliminary data.</text>
</comment>
<gene>
    <name evidence="1" type="ORF">FB476_2171</name>
</gene>
<sequence>MRTRQDDLEVVGVEAVEDALSRQYQGAMRLLPTDPGASRMQLHSLLPPR</sequence>
<proteinExistence type="predicted"/>
<protein>
    <submittedName>
        <fullName evidence="1">Uncharacterized protein</fullName>
    </submittedName>
</protein>
<evidence type="ECO:0000313" key="2">
    <source>
        <dbReference type="Proteomes" id="UP000315133"/>
    </source>
</evidence>
<dbReference type="AlphaFoldDB" id="A0A543KQD7"/>
<dbReference type="Proteomes" id="UP000315133">
    <property type="component" value="Unassembled WGS sequence"/>
</dbReference>
<keyword evidence="2" id="KW-1185">Reference proteome</keyword>
<reference evidence="1 2" key="1">
    <citation type="submission" date="2019-06" db="EMBL/GenBank/DDBJ databases">
        <title>Sequencing the genomes of 1000 actinobacteria strains.</title>
        <authorList>
            <person name="Klenk H.-P."/>
        </authorList>
    </citation>
    <scope>NUCLEOTIDE SEQUENCE [LARGE SCALE GENOMIC DNA]</scope>
    <source>
        <strain evidence="1 2">DSM 12362</strain>
    </source>
</reference>
<accession>A0A543KQD7</accession>
<name>A0A543KQD7_9MICO</name>
<dbReference type="EMBL" id="VFPU01000001">
    <property type="protein sequence ID" value="TQM97267.1"/>
    <property type="molecule type" value="Genomic_DNA"/>
</dbReference>